<protein>
    <submittedName>
        <fullName evidence="1">Uncharacterized protein</fullName>
    </submittedName>
</protein>
<sequence length="109" mass="11746">MQNTDLQNYADLQTRWASNTHWANFQVRKFQTLTSGWASATSWASIGQWLGEWYSLGEFPGGNSIPVLVVGLMLLAGRASTSGWASDTSRAIENLAASPVQGRGGNAAQ</sequence>
<reference evidence="1 2" key="1">
    <citation type="submission" date="2019-04" db="EMBL/GenBank/DDBJ databases">
        <title>An improved genome assembly and genetic linkage map for asparagus bean, Vigna unguiculata ssp. sesquipedialis.</title>
        <authorList>
            <person name="Xia Q."/>
            <person name="Zhang R."/>
            <person name="Dong Y."/>
        </authorList>
    </citation>
    <scope>NUCLEOTIDE SEQUENCE [LARGE SCALE GENOMIC DNA]</scope>
    <source>
        <tissue evidence="1">Leaf</tissue>
    </source>
</reference>
<dbReference type="AlphaFoldDB" id="A0A4D6MGX1"/>
<evidence type="ECO:0000313" key="1">
    <source>
        <dbReference type="EMBL" id="QCD99771.1"/>
    </source>
</evidence>
<dbReference type="EMBL" id="CP039351">
    <property type="protein sequence ID" value="QCD99771.1"/>
    <property type="molecule type" value="Genomic_DNA"/>
</dbReference>
<evidence type="ECO:0000313" key="2">
    <source>
        <dbReference type="Proteomes" id="UP000501690"/>
    </source>
</evidence>
<gene>
    <name evidence="1" type="ORF">DEO72_LG7g1057</name>
</gene>
<dbReference type="Proteomes" id="UP000501690">
    <property type="component" value="Linkage Group LG7"/>
</dbReference>
<proteinExistence type="predicted"/>
<name>A0A4D6MGX1_VIGUN</name>
<keyword evidence="2" id="KW-1185">Reference proteome</keyword>
<organism evidence="1 2">
    <name type="scientific">Vigna unguiculata</name>
    <name type="common">Cowpea</name>
    <dbReference type="NCBI Taxonomy" id="3917"/>
    <lineage>
        <taxon>Eukaryota</taxon>
        <taxon>Viridiplantae</taxon>
        <taxon>Streptophyta</taxon>
        <taxon>Embryophyta</taxon>
        <taxon>Tracheophyta</taxon>
        <taxon>Spermatophyta</taxon>
        <taxon>Magnoliopsida</taxon>
        <taxon>eudicotyledons</taxon>
        <taxon>Gunneridae</taxon>
        <taxon>Pentapetalae</taxon>
        <taxon>rosids</taxon>
        <taxon>fabids</taxon>
        <taxon>Fabales</taxon>
        <taxon>Fabaceae</taxon>
        <taxon>Papilionoideae</taxon>
        <taxon>50 kb inversion clade</taxon>
        <taxon>NPAAA clade</taxon>
        <taxon>indigoferoid/millettioid clade</taxon>
        <taxon>Phaseoleae</taxon>
        <taxon>Vigna</taxon>
    </lineage>
</organism>
<accession>A0A4D6MGX1</accession>